<proteinExistence type="predicted"/>
<accession>A0A7H8QZN7</accession>
<keyword evidence="2" id="KW-1185">Reference proteome</keyword>
<sequence length="130" mass="14901">MTMDESTLHQMVTNMIVEFSDEALVGDKYAWGQRYGGPKINKLVGEFKEELSKKREVEHVIPIRMTQNTVFDYYPKERTIITMEETIITHRDGGSKLYEKGSPVNLPAKPPKISAPNGKKFVNMVLVVWK</sequence>
<evidence type="ECO:0000313" key="2">
    <source>
        <dbReference type="Proteomes" id="UP000509510"/>
    </source>
</evidence>
<protein>
    <submittedName>
        <fullName evidence="1">Uncharacterized protein</fullName>
    </submittedName>
</protein>
<dbReference type="RefSeq" id="XP_035345782.1">
    <property type="nucleotide sequence ID" value="XM_035489889.1"/>
</dbReference>
<dbReference type="AlphaFoldDB" id="A0A7H8QZN7"/>
<dbReference type="Proteomes" id="UP000509510">
    <property type="component" value="Chromosome III"/>
</dbReference>
<dbReference type="GeneID" id="55994235"/>
<gene>
    <name evidence="1" type="ORF">TRUGW13939_06741</name>
</gene>
<reference evidence="2" key="1">
    <citation type="submission" date="2020-06" db="EMBL/GenBank/DDBJ databases">
        <title>A chromosome-scale genome assembly of Talaromyces rugulosus W13939.</title>
        <authorList>
            <person name="Wang B."/>
            <person name="Guo L."/>
            <person name="Ye K."/>
            <person name="Wang L."/>
        </authorList>
    </citation>
    <scope>NUCLEOTIDE SEQUENCE [LARGE SCALE GENOMIC DNA]</scope>
    <source>
        <strain evidence="2">W13939</strain>
    </source>
</reference>
<dbReference type="KEGG" id="trg:TRUGW13939_06741"/>
<evidence type="ECO:0000313" key="1">
    <source>
        <dbReference type="EMBL" id="QKX59604.1"/>
    </source>
</evidence>
<name>A0A7H8QZN7_TALRU</name>
<dbReference type="EMBL" id="CP055900">
    <property type="protein sequence ID" value="QKX59604.1"/>
    <property type="molecule type" value="Genomic_DNA"/>
</dbReference>
<organism evidence="1 2">
    <name type="scientific">Talaromyces rugulosus</name>
    <name type="common">Penicillium rugulosum</name>
    <dbReference type="NCBI Taxonomy" id="121627"/>
    <lineage>
        <taxon>Eukaryota</taxon>
        <taxon>Fungi</taxon>
        <taxon>Dikarya</taxon>
        <taxon>Ascomycota</taxon>
        <taxon>Pezizomycotina</taxon>
        <taxon>Eurotiomycetes</taxon>
        <taxon>Eurotiomycetidae</taxon>
        <taxon>Eurotiales</taxon>
        <taxon>Trichocomaceae</taxon>
        <taxon>Talaromyces</taxon>
        <taxon>Talaromyces sect. Islandici</taxon>
    </lineage>
</organism>